<dbReference type="GO" id="GO:0046872">
    <property type="term" value="F:metal ion binding"/>
    <property type="evidence" value="ECO:0007669"/>
    <property type="project" value="UniProtKB-KW"/>
</dbReference>
<proteinExistence type="inferred from homology"/>
<gene>
    <name evidence="7" type="ORF">GT409_10165</name>
</gene>
<evidence type="ECO:0000256" key="4">
    <source>
        <dbReference type="ARBA" id="ARBA00022837"/>
    </source>
</evidence>
<dbReference type="InterPro" id="IPR050738">
    <property type="entry name" value="Sulfatase"/>
</dbReference>
<keyword evidence="8" id="KW-1185">Reference proteome</keyword>
<dbReference type="InterPro" id="IPR017850">
    <property type="entry name" value="Alkaline_phosphatase_core_sf"/>
</dbReference>
<feature type="modified residue" description="3-oxoalanine (Ser)" evidence="5">
    <location>
        <position position="52"/>
    </location>
</feature>
<keyword evidence="3 7" id="KW-0378">Hydrolase</keyword>
<dbReference type="InterPro" id="IPR024607">
    <property type="entry name" value="Sulfatase_CS"/>
</dbReference>
<feature type="domain" description="Sulfatase N-terminal" evidence="6">
    <location>
        <begin position="4"/>
        <end position="327"/>
    </location>
</feature>
<dbReference type="KEGG" id="taer:GT409_10165"/>
<evidence type="ECO:0000259" key="6">
    <source>
        <dbReference type="Pfam" id="PF00884"/>
    </source>
</evidence>
<dbReference type="PROSITE" id="PS00149">
    <property type="entry name" value="SULFATASE_2"/>
    <property type="match status" value="1"/>
</dbReference>
<reference evidence="7 8" key="1">
    <citation type="submission" date="2020-01" db="EMBL/GenBank/DDBJ databases">
        <title>Ponticoccus aerotolerans gen. nov., sp. nov., an anaerobic bacterium and proposal of Ponticoccusceae fam. nov., Ponticoccusles ord. nov. and Ponticoccuse classis nov. in the phylum Kiritimatiellaeota.</title>
        <authorList>
            <person name="Zhou L.Y."/>
            <person name="Du Z.J."/>
        </authorList>
    </citation>
    <scope>NUCLEOTIDE SEQUENCE [LARGE SCALE GENOMIC DNA]</scope>
    <source>
        <strain evidence="7 8">S-5007</strain>
    </source>
</reference>
<evidence type="ECO:0000256" key="2">
    <source>
        <dbReference type="ARBA" id="ARBA00022723"/>
    </source>
</evidence>
<dbReference type="Gene3D" id="3.40.720.10">
    <property type="entry name" value="Alkaline Phosphatase, subunit A"/>
    <property type="match status" value="1"/>
</dbReference>
<dbReference type="Proteomes" id="UP000464954">
    <property type="component" value="Chromosome"/>
</dbReference>
<comment type="PTM">
    <text evidence="5">The conversion to 3-oxoalanine (also known as C-formylglycine, FGly), of a serine or cysteine residue in prokaryotes and of a cysteine residue in eukaryotes, is critical for catalytic activity.</text>
</comment>
<dbReference type="CDD" id="cd16034">
    <property type="entry name" value="sulfatase_like"/>
    <property type="match status" value="1"/>
</dbReference>
<evidence type="ECO:0000256" key="3">
    <source>
        <dbReference type="ARBA" id="ARBA00022801"/>
    </source>
</evidence>
<sequence length="472" mass="53687">MEKKNVVYMFADQLAACALKLYGGNWIDTPNIDRLAQMGTTLDNSVSTFPVSSPYRSMLMTGRYPQTTGHIVNHLCSRHDEIGIADAFSHAGYKTGYVGKWHLHRGSFPDSMACDWVPAGRSRLGWDYWRAYNQHMIYFDGPVHAGDWLSDQVEPHEVNRPQWRGYETDGLWEFSKEFLSENKDDPFILMLSPHQPHKTPGVFAPEKYYENLPERFELPPSVPEEQVEETQEMLRHYLAMILTIDEMLGNLLDFLEENGLMKNTYFVFTSDHGTQLGMHGLPPWEKQYPYEESLKTPFIISGPGIAAGVRSDMLMAPVDIMPTLCSLCSVSIPKTVEGMDLSQKVLGEDAADEREAALTMNYSNAYGSLKEGRQWRGIRTKTHSYIRHFGGCCELYDLQVDPLQMNNLADDPAFEPVFQGLEKTLGEQLAERGDTFCACKELRSWFDSERRVVANAFGPLPHPETEPDWSLL</sequence>
<accession>A0A6P1MCK6</accession>
<protein>
    <submittedName>
        <fullName evidence="7">Sulfatase-like hydrolase/transferase</fullName>
    </submittedName>
</protein>
<evidence type="ECO:0000256" key="1">
    <source>
        <dbReference type="ARBA" id="ARBA00008779"/>
    </source>
</evidence>
<evidence type="ECO:0000313" key="7">
    <source>
        <dbReference type="EMBL" id="QHI69798.1"/>
    </source>
</evidence>
<dbReference type="PANTHER" id="PTHR42693">
    <property type="entry name" value="ARYLSULFATASE FAMILY MEMBER"/>
    <property type="match status" value="1"/>
</dbReference>
<dbReference type="InterPro" id="IPR000917">
    <property type="entry name" value="Sulfatase_N"/>
</dbReference>
<organism evidence="7 8">
    <name type="scientific">Tichowtungia aerotolerans</name>
    <dbReference type="NCBI Taxonomy" id="2697043"/>
    <lineage>
        <taxon>Bacteria</taxon>
        <taxon>Pseudomonadati</taxon>
        <taxon>Kiritimatiellota</taxon>
        <taxon>Tichowtungiia</taxon>
        <taxon>Tichowtungiales</taxon>
        <taxon>Tichowtungiaceae</taxon>
        <taxon>Tichowtungia</taxon>
    </lineage>
</organism>
<dbReference type="SUPFAM" id="SSF53649">
    <property type="entry name" value="Alkaline phosphatase-like"/>
    <property type="match status" value="1"/>
</dbReference>
<keyword evidence="2" id="KW-0479">Metal-binding</keyword>
<dbReference type="AlphaFoldDB" id="A0A6P1MCK6"/>
<dbReference type="PANTHER" id="PTHR42693:SF53">
    <property type="entry name" value="ENDO-4-O-SULFATASE"/>
    <property type="match status" value="1"/>
</dbReference>
<evidence type="ECO:0000256" key="5">
    <source>
        <dbReference type="PIRSR" id="PIRSR600917-52"/>
    </source>
</evidence>
<dbReference type="Pfam" id="PF00884">
    <property type="entry name" value="Sulfatase"/>
    <property type="match status" value="1"/>
</dbReference>
<keyword evidence="4" id="KW-0106">Calcium</keyword>
<dbReference type="RefSeq" id="WP_160628980.1">
    <property type="nucleotide sequence ID" value="NZ_CP047593.1"/>
</dbReference>
<comment type="similarity">
    <text evidence="1">Belongs to the sulfatase family.</text>
</comment>
<keyword evidence="7" id="KW-0808">Transferase</keyword>
<evidence type="ECO:0000313" key="8">
    <source>
        <dbReference type="Proteomes" id="UP000464954"/>
    </source>
</evidence>
<dbReference type="EMBL" id="CP047593">
    <property type="protein sequence ID" value="QHI69798.1"/>
    <property type="molecule type" value="Genomic_DNA"/>
</dbReference>
<dbReference type="GO" id="GO:0016740">
    <property type="term" value="F:transferase activity"/>
    <property type="evidence" value="ECO:0007669"/>
    <property type="project" value="UniProtKB-KW"/>
</dbReference>
<name>A0A6P1MCK6_9BACT</name>
<dbReference type="GO" id="GO:0004065">
    <property type="term" value="F:arylsulfatase activity"/>
    <property type="evidence" value="ECO:0007669"/>
    <property type="project" value="TreeGrafter"/>
</dbReference>